<feature type="compositionally biased region" description="Polar residues" evidence="1">
    <location>
        <begin position="39"/>
        <end position="49"/>
    </location>
</feature>
<organism evidence="2">
    <name type="scientific">Anguilla anguilla</name>
    <name type="common">European freshwater eel</name>
    <name type="synonym">Muraena anguilla</name>
    <dbReference type="NCBI Taxonomy" id="7936"/>
    <lineage>
        <taxon>Eukaryota</taxon>
        <taxon>Metazoa</taxon>
        <taxon>Chordata</taxon>
        <taxon>Craniata</taxon>
        <taxon>Vertebrata</taxon>
        <taxon>Euteleostomi</taxon>
        <taxon>Actinopterygii</taxon>
        <taxon>Neopterygii</taxon>
        <taxon>Teleostei</taxon>
        <taxon>Anguilliformes</taxon>
        <taxon>Anguillidae</taxon>
        <taxon>Anguilla</taxon>
    </lineage>
</organism>
<reference evidence="2" key="1">
    <citation type="submission" date="2014-11" db="EMBL/GenBank/DDBJ databases">
        <authorList>
            <person name="Amaro Gonzalez C."/>
        </authorList>
    </citation>
    <scope>NUCLEOTIDE SEQUENCE</scope>
</reference>
<accession>A0A0E9WXP0</accession>
<name>A0A0E9WXP0_ANGAN</name>
<sequence>MFIGSTMSADREVSVASHTSRAGTSGLCDTAPTVHTRPGPSSSQPGHTC</sequence>
<dbReference type="EMBL" id="GBXM01013631">
    <property type="protein sequence ID" value="JAH94946.1"/>
    <property type="molecule type" value="Transcribed_RNA"/>
</dbReference>
<evidence type="ECO:0000256" key="1">
    <source>
        <dbReference type="SAM" id="MobiDB-lite"/>
    </source>
</evidence>
<dbReference type="AlphaFoldDB" id="A0A0E9WXP0"/>
<reference evidence="2" key="2">
    <citation type="journal article" date="2015" name="Fish Shellfish Immunol.">
        <title>Early steps in the European eel (Anguilla anguilla)-Vibrio vulnificus interaction in the gills: Role of the RtxA13 toxin.</title>
        <authorList>
            <person name="Callol A."/>
            <person name="Pajuelo D."/>
            <person name="Ebbesson L."/>
            <person name="Teles M."/>
            <person name="MacKenzie S."/>
            <person name="Amaro C."/>
        </authorList>
    </citation>
    <scope>NUCLEOTIDE SEQUENCE</scope>
</reference>
<protein>
    <submittedName>
        <fullName evidence="2">Uncharacterized protein</fullName>
    </submittedName>
</protein>
<evidence type="ECO:0000313" key="2">
    <source>
        <dbReference type="EMBL" id="JAH94946.1"/>
    </source>
</evidence>
<proteinExistence type="predicted"/>
<feature type="region of interest" description="Disordered" evidence="1">
    <location>
        <begin position="1"/>
        <end position="49"/>
    </location>
</feature>